<comment type="similarity">
    <text evidence="2 6">Belongs to the FKBP-type PPIase family.</text>
</comment>
<dbReference type="RefSeq" id="WP_162049510.1">
    <property type="nucleotide sequence ID" value="NZ_AP022345.1"/>
</dbReference>
<dbReference type="Gene3D" id="3.10.50.40">
    <property type="match status" value="1"/>
</dbReference>
<dbReference type="Gene3D" id="2.40.10.330">
    <property type="match status" value="1"/>
</dbReference>
<protein>
    <recommendedName>
        <fullName evidence="6">Peptidyl-prolyl cis-trans isomerase</fullName>
        <ecNumber evidence="6">5.2.1.8</ecNumber>
    </recommendedName>
</protein>
<dbReference type="InterPro" id="IPR001179">
    <property type="entry name" value="PPIase_FKBP_dom"/>
</dbReference>
<keyword evidence="3 5" id="KW-0697">Rotamase</keyword>
<keyword evidence="9" id="KW-1185">Reference proteome</keyword>
<evidence type="ECO:0000259" key="7">
    <source>
        <dbReference type="PROSITE" id="PS50059"/>
    </source>
</evidence>
<dbReference type="Pfam" id="PF00254">
    <property type="entry name" value="FKBP_C"/>
    <property type="match status" value="1"/>
</dbReference>
<dbReference type="InterPro" id="IPR046357">
    <property type="entry name" value="PPIase_dom_sf"/>
</dbReference>
<name>A0A7R6R7T1_9RHOO</name>
<dbReference type="EC" id="5.2.1.8" evidence="6"/>
<dbReference type="PANTHER" id="PTHR47861">
    <property type="entry name" value="FKBP-TYPE PEPTIDYL-PROLYL CIS-TRANS ISOMERASE SLYD"/>
    <property type="match status" value="1"/>
</dbReference>
<accession>A0A7R6R7T1</accession>
<organism evidence="8 9">
    <name type="scientific">Fluviibacter phosphoraccumulans</name>
    <dbReference type="NCBI Taxonomy" id="1751046"/>
    <lineage>
        <taxon>Bacteria</taxon>
        <taxon>Pseudomonadati</taxon>
        <taxon>Pseudomonadota</taxon>
        <taxon>Betaproteobacteria</taxon>
        <taxon>Rhodocyclales</taxon>
        <taxon>Fluviibacteraceae</taxon>
        <taxon>Fluviibacter</taxon>
    </lineage>
</organism>
<evidence type="ECO:0000256" key="1">
    <source>
        <dbReference type="ARBA" id="ARBA00000971"/>
    </source>
</evidence>
<evidence type="ECO:0000256" key="2">
    <source>
        <dbReference type="ARBA" id="ARBA00006577"/>
    </source>
</evidence>
<dbReference type="Proteomes" id="UP000463961">
    <property type="component" value="Chromosome"/>
</dbReference>
<evidence type="ECO:0000256" key="5">
    <source>
        <dbReference type="PROSITE-ProRule" id="PRU00277"/>
    </source>
</evidence>
<comment type="catalytic activity">
    <reaction evidence="1 5 6">
        <text>[protein]-peptidylproline (omega=180) = [protein]-peptidylproline (omega=0)</text>
        <dbReference type="Rhea" id="RHEA:16237"/>
        <dbReference type="Rhea" id="RHEA-COMP:10747"/>
        <dbReference type="Rhea" id="RHEA-COMP:10748"/>
        <dbReference type="ChEBI" id="CHEBI:83833"/>
        <dbReference type="ChEBI" id="CHEBI:83834"/>
        <dbReference type="EC" id="5.2.1.8"/>
    </reaction>
</comment>
<evidence type="ECO:0000313" key="8">
    <source>
        <dbReference type="EMBL" id="BBU69815.1"/>
    </source>
</evidence>
<dbReference type="PROSITE" id="PS50059">
    <property type="entry name" value="FKBP_PPIASE"/>
    <property type="match status" value="1"/>
</dbReference>
<gene>
    <name evidence="8" type="ORF">ICHIAU1_20980</name>
</gene>
<evidence type="ECO:0000256" key="4">
    <source>
        <dbReference type="ARBA" id="ARBA00023235"/>
    </source>
</evidence>
<sequence length="146" mass="15957">MQETKPQIQADSFLTLHYRLTTQDGEEVVSTFDLGPATIQMGNGELNENLEACLVGLIPGEHAIFEVPAEAGFGQHNPGLVQRIARSAIPVDQDLQENTLIEFTSPEGAEFAGFVREIDATHALMDFNHPLAGKSLRFEVQIIGLL</sequence>
<proteinExistence type="inferred from homology"/>
<dbReference type="SUPFAM" id="SSF54534">
    <property type="entry name" value="FKBP-like"/>
    <property type="match status" value="1"/>
</dbReference>
<evidence type="ECO:0000313" key="9">
    <source>
        <dbReference type="Proteomes" id="UP000463961"/>
    </source>
</evidence>
<keyword evidence="4 5" id="KW-0413">Isomerase</keyword>
<reference evidence="9" key="1">
    <citation type="submission" date="2020-01" db="EMBL/GenBank/DDBJ databases">
        <title>Phosphoaccumulans saitamaens gen. nov., sp. nov., a polyphosphate accumulating bacterium isolated from surface river water.</title>
        <authorList>
            <person name="Watanabe K."/>
            <person name="Suda W."/>
        </authorList>
    </citation>
    <scope>NUCLEOTIDE SEQUENCE [LARGE SCALE GENOMIC DNA]</scope>
    <source>
        <strain evidence="9">ICHIAU1</strain>
    </source>
</reference>
<dbReference type="PANTHER" id="PTHR47861:SF4">
    <property type="entry name" value="FKBP-TYPE 16 KDA PEPTIDYL-PROLYL CIS-TRANS ISOMERASE"/>
    <property type="match status" value="1"/>
</dbReference>
<dbReference type="InterPro" id="IPR048261">
    <property type="entry name" value="SlpA/SlyD-like_ins_sf"/>
</dbReference>
<evidence type="ECO:0000256" key="6">
    <source>
        <dbReference type="RuleBase" id="RU003915"/>
    </source>
</evidence>
<evidence type="ECO:0000256" key="3">
    <source>
        <dbReference type="ARBA" id="ARBA00023110"/>
    </source>
</evidence>
<feature type="domain" description="PPIase FKBP-type" evidence="7">
    <location>
        <begin position="11"/>
        <end position="95"/>
    </location>
</feature>
<dbReference type="AlphaFoldDB" id="A0A7R6R7T1"/>
<dbReference type="OrthoDB" id="9808891at2"/>
<dbReference type="EMBL" id="AP022345">
    <property type="protein sequence ID" value="BBU69815.1"/>
    <property type="molecule type" value="Genomic_DNA"/>
</dbReference>
<dbReference type="GO" id="GO:0003755">
    <property type="term" value="F:peptidyl-prolyl cis-trans isomerase activity"/>
    <property type="evidence" value="ECO:0007669"/>
    <property type="project" value="UniProtKB-UniRule"/>
</dbReference>